<sequence>MEQDKIAQALKITKLKQRVKKLKRRNKLKGRIIADMDADKDVTLKDVAVVSKNVQDAEIKESSNVQGRQVESQAQIYQIDLELADKVLSMQVVDIEPVELQEVVEVVTTVKLITEVVSTASTTITATAPQLTTAAAPTLTTAPSAARRRKGVVIRDP</sequence>
<evidence type="ECO:0000313" key="1">
    <source>
        <dbReference type="EMBL" id="GFD04505.1"/>
    </source>
</evidence>
<proteinExistence type="predicted"/>
<dbReference type="EMBL" id="BKCJ011212273">
    <property type="protein sequence ID" value="GFD04505.1"/>
    <property type="molecule type" value="Genomic_DNA"/>
</dbReference>
<name>A0A699T206_TANCI</name>
<gene>
    <name evidence="1" type="ORF">Tci_876474</name>
</gene>
<organism evidence="1">
    <name type="scientific">Tanacetum cinerariifolium</name>
    <name type="common">Dalmatian daisy</name>
    <name type="synonym">Chrysanthemum cinerariifolium</name>
    <dbReference type="NCBI Taxonomy" id="118510"/>
    <lineage>
        <taxon>Eukaryota</taxon>
        <taxon>Viridiplantae</taxon>
        <taxon>Streptophyta</taxon>
        <taxon>Embryophyta</taxon>
        <taxon>Tracheophyta</taxon>
        <taxon>Spermatophyta</taxon>
        <taxon>Magnoliopsida</taxon>
        <taxon>eudicotyledons</taxon>
        <taxon>Gunneridae</taxon>
        <taxon>Pentapetalae</taxon>
        <taxon>asterids</taxon>
        <taxon>campanulids</taxon>
        <taxon>Asterales</taxon>
        <taxon>Asteraceae</taxon>
        <taxon>Asteroideae</taxon>
        <taxon>Anthemideae</taxon>
        <taxon>Anthemidinae</taxon>
        <taxon>Tanacetum</taxon>
    </lineage>
</organism>
<feature type="non-terminal residue" evidence="1">
    <location>
        <position position="157"/>
    </location>
</feature>
<comment type="caution">
    <text evidence="1">The sequence shown here is derived from an EMBL/GenBank/DDBJ whole genome shotgun (WGS) entry which is preliminary data.</text>
</comment>
<protein>
    <submittedName>
        <fullName evidence="1">Uncharacterized protein</fullName>
    </submittedName>
</protein>
<dbReference type="AlphaFoldDB" id="A0A699T206"/>
<accession>A0A699T206</accession>
<reference evidence="1" key="1">
    <citation type="journal article" date="2019" name="Sci. Rep.">
        <title>Draft genome of Tanacetum cinerariifolium, the natural source of mosquito coil.</title>
        <authorList>
            <person name="Yamashiro T."/>
            <person name="Shiraishi A."/>
            <person name="Satake H."/>
            <person name="Nakayama K."/>
        </authorList>
    </citation>
    <scope>NUCLEOTIDE SEQUENCE</scope>
</reference>